<protein>
    <recommendedName>
        <fullName evidence="5">Peptidylprolyl isomerase</fullName>
    </recommendedName>
</protein>
<dbReference type="InterPro" id="IPR027304">
    <property type="entry name" value="Trigger_fact/SurA_dom_sf"/>
</dbReference>
<organism evidence="3 4">
    <name type="scientific">Thiorhodococcus mannitoliphagus</name>
    <dbReference type="NCBI Taxonomy" id="329406"/>
    <lineage>
        <taxon>Bacteria</taxon>
        <taxon>Pseudomonadati</taxon>
        <taxon>Pseudomonadota</taxon>
        <taxon>Gammaproteobacteria</taxon>
        <taxon>Chromatiales</taxon>
        <taxon>Chromatiaceae</taxon>
        <taxon>Thiorhodococcus</taxon>
    </lineage>
</organism>
<sequence length="196" mass="21715">MLALLAWGALAGLLIAAPPAGHAAPVATVLGQAVDTNDPEALRDAILTPLLDQYAAERGLRAEPPEIDAMLARMRRDRAASGPATADDLTPQEQAEVDTMRREMFQALIRQWKINKALYAQYGGRIIYQQLGPEPLDAYREFLRQREADGAFAIRDQALEAAFWRDFTEDSIHDFMPPGSADEARAFTTPPWEQQP</sequence>
<feature type="chain" id="PRO_5026963445" description="Peptidylprolyl isomerase" evidence="2">
    <location>
        <begin position="24"/>
        <end position="196"/>
    </location>
</feature>
<proteinExistence type="predicted"/>
<keyword evidence="4" id="KW-1185">Reference proteome</keyword>
<feature type="signal peptide" evidence="2">
    <location>
        <begin position="1"/>
        <end position="23"/>
    </location>
</feature>
<evidence type="ECO:0000313" key="4">
    <source>
        <dbReference type="Proteomes" id="UP000471640"/>
    </source>
</evidence>
<dbReference type="RefSeq" id="WP_164654432.1">
    <property type="nucleotide sequence ID" value="NZ_JAAIJR010000051.1"/>
</dbReference>
<dbReference type="AlphaFoldDB" id="A0A6P1DV31"/>
<reference evidence="3 4" key="2">
    <citation type="submission" date="2020-02" db="EMBL/GenBank/DDBJ databases">
        <title>Genome sequences of Thiorhodococcus mannitoliphagus and Thiorhodococcus minor, purple sulfur photosynthetic bacteria in the gammaproteobacterial family, Chromatiaceae.</title>
        <authorList>
            <person name="Aviles F.A."/>
            <person name="Meyer T.E."/>
            <person name="Kyndt J.A."/>
        </authorList>
    </citation>
    <scope>NUCLEOTIDE SEQUENCE [LARGE SCALE GENOMIC DNA]</scope>
    <source>
        <strain evidence="3 4">DSM 18266</strain>
    </source>
</reference>
<dbReference type="EMBL" id="JAAIJR010000051">
    <property type="protein sequence ID" value="NEX21330.1"/>
    <property type="molecule type" value="Genomic_DNA"/>
</dbReference>
<name>A0A6P1DV31_9GAMM</name>
<evidence type="ECO:0000256" key="2">
    <source>
        <dbReference type="SAM" id="SignalP"/>
    </source>
</evidence>
<reference evidence="4" key="1">
    <citation type="journal article" date="2020" name="Microbiol. Resour. Announc.">
        <title>Draft Genome Sequences of Thiorhodococcus mannitoliphagus and Thiorhodococcus minor, Purple Sulfur Photosynthetic Bacteria in the Gammaproteobacterial Family Chromatiaceae.</title>
        <authorList>
            <person name="Aviles F.A."/>
            <person name="Meyer T.E."/>
            <person name="Kyndt J.A."/>
        </authorList>
    </citation>
    <scope>NUCLEOTIDE SEQUENCE [LARGE SCALE GENOMIC DNA]</scope>
    <source>
        <strain evidence="4">DSM 18266</strain>
    </source>
</reference>
<keyword evidence="2" id="KW-0732">Signal</keyword>
<evidence type="ECO:0000256" key="1">
    <source>
        <dbReference type="SAM" id="MobiDB-lite"/>
    </source>
</evidence>
<evidence type="ECO:0008006" key="5">
    <source>
        <dbReference type="Google" id="ProtNLM"/>
    </source>
</evidence>
<evidence type="ECO:0000313" key="3">
    <source>
        <dbReference type="EMBL" id="NEX21330.1"/>
    </source>
</evidence>
<feature type="region of interest" description="Disordered" evidence="1">
    <location>
        <begin position="174"/>
        <end position="196"/>
    </location>
</feature>
<dbReference type="SUPFAM" id="SSF109998">
    <property type="entry name" value="Triger factor/SurA peptide-binding domain-like"/>
    <property type="match status" value="1"/>
</dbReference>
<comment type="caution">
    <text evidence="3">The sequence shown here is derived from an EMBL/GenBank/DDBJ whole genome shotgun (WGS) entry which is preliminary data.</text>
</comment>
<dbReference type="Proteomes" id="UP000471640">
    <property type="component" value="Unassembled WGS sequence"/>
</dbReference>
<gene>
    <name evidence="3" type="ORF">G3480_13580</name>
</gene>
<accession>A0A6P1DV31</accession>